<keyword evidence="2" id="KW-1185">Reference proteome</keyword>
<protein>
    <submittedName>
        <fullName evidence="1">Uncharacterized protein</fullName>
    </submittedName>
</protein>
<proteinExistence type="predicted"/>
<organism evidence="1 2">
    <name type="scientific">Sporosarcina ureae</name>
    <dbReference type="NCBI Taxonomy" id="1571"/>
    <lineage>
        <taxon>Bacteria</taxon>
        <taxon>Bacillati</taxon>
        <taxon>Bacillota</taxon>
        <taxon>Bacilli</taxon>
        <taxon>Bacillales</taxon>
        <taxon>Caryophanaceae</taxon>
        <taxon>Sporosarcina</taxon>
    </lineage>
</organism>
<gene>
    <name evidence="1" type="ORF">SporoS204_03700</name>
</gene>
<dbReference type="EMBL" id="CP015108">
    <property type="protein sequence ID" value="ARF13363.1"/>
    <property type="molecule type" value="Genomic_DNA"/>
</dbReference>
<dbReference type="Proteomes" id="UP000192486">
    <property type="component" value="Chromosome"/>
</dbReference>
<name>A0ABM6JT73_SPOUR</name>
<sequence>MTQQNECQPINIVREEGIIVHFSQNIGQRVLILTEAFPFMFIGEIISVVDDIVEMKVQTTSIPALEGKTWFVHIDTIEVFYIETENGVPIPELKE</sequence>
<dbReference type="RefSeq" id="WP_029052773.1">
    <property type="nucleotide sequence ID" value="NZ_CP015108.1"/>
</dbReference>
<evidence type="ECO:0000313" key="1">
    <source>
        <dbReference type="EMBL" id="ARF13363.1"/>
    </source>
</evidence>
<accession>A0ABM6JT73</accession>
<reference evidence="1 2" key="1">
    <citation type="submission" date="2016-04" db="EMBL/GenBank/DDBJ databases">
        <title>Comparative Genomics and Epigenetics of Sporosarcina ureae.</title>
        <authorList>
            <person name="Oliver A.S."/>
            <person name="Cooper K.K."/>
        </authorList>
    </citation>
    <scope>NUCLEOTIDE SEQUENCE [LARGE SCALE GENOMIC DNA]</scope>
    <source>
        <strain evidence="1 2">S204</strain>
    </source>
</reference>
<evidence type="ECO:0000313" key="2">
    <source>
        <dbReference type="Proteomes" id="UP000192486"/>
    </source>
</evidence>